<protein>
    <submittedName>
        <fullName evidence="11">Kinase-like domain-containing protein</fullName>
    </submittedName>
</protein>
<evidence type="ECO:0000313" key="11">
    <source>
        <dbReference type="EMBL" id="KAK0620674.1"/>
    </source>
</evidence>
<organism evidence="11 12">
    <name type="scientific">Immersiella caudata</name>
    <dbReference type="NCBI Taxonomy" id="314043"/>
    <lineage>
        <taxon>Eukaryota</taxon>
        <taxon>Fungi</taxon>
        <taxon>Dikarya</taxon>
        <taxon>Ascomycota</taxon>
        <taxon>Pezizomycotina</taxon>
        <taxon>Sordariomycetes</taxon>
        <taxon>Sordariomycetidae</taxon>
        <taxon>Sordariales</taxon>
        <taxon>Lasiosphaeriaceae</taxon>
        <taxon>Immersiella</taxon>
    </lineage>
</organism>
<evidence type="ECO:0000256" key="4">
    <source>
        <dbReference type="ARBA" id="ARBA00022741"/>
    </source>
</evidence>
<keyword evidence="6" id="KW-0067">ATP-binding</keyword>
<dbReference type="PANTHER" id="PTHR48012:SF10">
    <property type="entry name" value="FI20177P1"/>
    <property type="match status" value="1"/>
</dbReference>
<evidence type="ECO:0000313" key="12">
    <source>
        <dbReference type="Proteomes" id="UP001175000"/>
    </source>
</evidence>
<reference evidence="11" key="1">
    <citation type="submission" date="2023-06" db="EMBL/GenBank/DDBJ databases">
        <title>Genome-scale phylogeny and comparative genomics of the fungal order Sordariales.</title>
        <authorList>
            <consortium name="Lawrence Berkeley National Laboratory"/>
            <person name="Hensen N."/>
            <person name="Bonometti L."/>
            <person name="Westerberg I."/>
            <person name="Brannstrom I.O."/>
            <person name="Guillou S."/>
            <person name="Cros-Aarteil S."/>
            <person name="Calhoun S."/>
            <person name="Haridas S."/>
            <person name="Kuo A."/>
            <person name="Mondo S."/>
            <person name="Pangilinan J."/>
            <person name="Riley R."/>
            <person name="Labutti K."/>
            <person name="Andreopoulos B."/>
            <person name="Lipzen A."/>
            <person name="Chen C."/>
            <person name="Yanf M."/>
            <person name="Daum C."/>
            <person name="Ng V."/>
            <person name="Clum A."/>
            <person name="Steindorff A."/>
            <person name="Ohm R."/>
            <person name="Martin F."/>
            <person name="Silar P."/>
            <person name="Natvig D."/>
            <person name="Lalanne C."/>
            <person name="Gautier V."/>
            <person name="Ament-Velasquez S.L."/>
            <person name="Kruys A."/>
            <person name="Hutchinson M.I."/>
            <person name="Powell A.J."/>
            <person name="Barry K."/>
            <person name="Miller A.N."/>
            <person name="Grigoriev I.V."/>
            <person name="Debuchy R."/>
            <person name="Gladieux P."/>
            <person name="Thoren M.H."/>
            <person name="Johannesson H."/>
        </authorList>
    </citation>
    <scope>NUCLEOTIDE SEQUENCE</scope>
    <source>
        <strain evidence="11">CBS 606.72</strain>
    </source>
</reference>
<dbReference type="InterPro" id="IPR008271">
    <property type="entry name" value="Ser/Thr_kinase_AS"/>
</dbReference>
<dbReference type="AlphaFoldDB" id="A0AA40C0Y2"/>
<keyword evidence="5 11" id="KW-0418">Kinase</keyword>
<dbReference type="GO" id="GO:0005737">
    <property type="term" value="C:cytoplasm"/>
    <property type="evidence" value="ECO:0007669"/>
    <property type="project" value="TreeGrafter"/>
</dbReference>
<dbReference type="InterPro" id="IPR000719">
    <property type="entry name" value="Prot_kinase_dom"/>
</dbReference>
<proteinExistence type="inferred from homology"/>
<dbReference type="SMART" id="SM00220">
    <property type="entry name" value="S_TKc"/>
    <property type="match status" value="1"/>
</dbReference>
<accession>A0AA40C0Y2</accession>
<evidence type="ECO:0000256" key="7">
    <source>
        <dbReference type="ARBA" id="ARBA00047899"/>
    </source>
</evidence>
<keyword evidence="2" id="KW-0723">Serine/threonine-protein kinase</keyword>
<evidence type="ECO:0000256" key="1">
    <source>
        <dbReference type="ARBA" id="ARBA00008874"/>
    </source>
</evidence>
<dbReference type="PANTHER" id="PTHR48012">
    <property type="entry name" value="STERILE20-LIKE KINASE, ISOFORM B-RELATED"/>
    <property type="match status" value="1"/>
</dbReference>
<dbReference type="SUPFAM" id="SSF56112">
    <property type="entry name" value="Protein kinase-like (PK-like)"/>
    <property type="match status" value="1"/>
</dbReference>
<comment type="catalytic activity">
    <reaction evidence="8">
        <text>L-seryl-[protein] + ATP = O-phospho-L-seryl-[protein] + ADP + H(+)</text>
        <dbReference type="Rhea" id="RHEA:17989"/>
        <dbReference type="Rhea" id="RHEA-COMP:9863"/>
        <dbReference type="Rhea" id="RHEA-COMP:11604"/>
        <dbReference type="ChEBI" id="CHEBI:15378"/>
        <dbReference type="ChEBI" id="CHEBI:29999"/>
        <dbReference type="ChEBI" id="CHEBI:30616"/>
        <dbReference type="ChEBI" id="CHEBI:83421"/>
        <dbReference type="ChEBI" id="CHEBI:456216"/>
        <dbReference type="EC" id="2.7.11.1"/>
    </reaction>
</comment>
<feature type="domain" description="Protein kinase" evidence="10">
    <location>
        <begin position="42"/>
        <end position="343"/>
    </location>
</feature>
<keyword evidence="3" id="KW-0808">Transferase</keyword>
<evidence type="ECO:0000256" key="3">
    <source>
        <dbReference type="ARBA" id="ARBA00022679"/>
    </source>
</evidence>
<dbReference type="Pfam" id="PF00069">
    <property type="entry name" value="Pkinase"/>
    <property type="match status" value="1"/>
</dbReference>
<dbReference type="EMBL" id="JAULSU010000004">
    <property type="protein sequence ID" value="KAK0620674.1"/>
    <property type="molecule type" value="Genomic_DNA"/>
</dbReference>
<dbReference type="GO" id="GO:0004674">
    <property type="term" value="F:protein serine/threonine kinase activity"/>
    <property type="evidence" value="ECO:0007669"/>
    <property type="project" value="UniProtKB-KW"/>
</dbReference>
<sequence>MEPPTPLPALSATKLRALDDASETQDAIARQCVAANIPIPPYRLTELIGKGSFGRVYKAIPLSLPSPGPPSEPDLEPDPDPDRTPRPPQHHSSSHSAPKTVAIKIISIEECDLSAPSSSDTFSSLLAEISTLKLLRNAGAQNINTVLDALLVGHTMWLITEYCAGGSVATLMRPAGCLSEDYMIPILREVARGLVWVHKMGVVHRDIKCANVLVTEKGEVQICDFGVAGVVRGRPGEKRSTVTGTLQWMAPEMFDERVSYGREVDVWAFGSMAFEAATGLPPNAAGGMEGIEEGGFGEWLRRNRPRLEGEEHSEGLKGLVGACMVPEPGGRLSAGEILGCGYLRGTEGTHPTGMLRGLVRGYRRWEMEGGDRRSLFAPGGAQRVDESCKGMIDDEGGDGWDYGNVEEADQMRYDEAMEDVDAVPRQVVRPRRGRRRRMPPVDLRVRVVKPPLEKAFDPNTVSNYRDHARVFYG</sequence>
<feature type="non-terminal residue" evidence="11">
    <location>
        <position position="473"/>
    </location>
</feature>
<name>A0AA40C0Y2_9PEZI</name>
<dbReference type="Proteomes" id="UP001175000">
    <property type="component" value="Unassembled WGS sequence"/>
</dbReference>
<dbReference type="Gene3D" id="1.10.510.10">
    <property type="entry name" value="Transferase(Phosphotransferase) domain 1"/>
    <property type="match status" value="1"/>
</dbReference>
<keyword evidence="4" id="KW-0547">Nucleotide-binding</keyword>
<evidence type="ECO:0000259" key="10">
    <source>
        <dbReference type="PROSITE" id="PS50011"/>
    </source>
</evidence>
<dbReference type="PROSITE" id="PS50011">
    <property type="entry name" value="PROTEIN_KINASE_DOM"/>
    <property type="match status" value="1"/>
</dbReference>
<comment type="caution">
    <text evidence="11">The sequence shown here is derived from an EMBL/GenBank/DDBJ whole genome shotgun (WGS) entry which is preliminary data.</text>
</comment>
<evidence type="ECO:0000256" key="5">
    <source>
        <dbReference type="ARBA" id="ARBA00022777"/>
    </source>
</evidence>
<feature type="region of interest" description="Disordered" evidence="9">
    <location>
        <begin position="63"/>
        <end position="98"/>
    </location>
</feature>
<keyword evidence="12" id="KW-1185">Reference proteome</keyword>
<dbReference type="InterPro" id="IPR050629">
    <property type="entry name" value="STE20/SPS1-PAK"/>
</dbReference>
<dbReference type="InterPro" id="IPR011009">
    <property type="entry name" value="Kinase-like_dom_sf"/>
</dbReference>
<evidence type="ECO:0000256" key="6">
    <source>
        <dbReference type="ARBA" id="ARBA00022840"/>
    </source>
</evidence>
<comment type="similarity">
    <text evidence="1">Belongs to the protein kinase superfamily. STE Ser/Thr protein kinase family. STE20 subfamily.</text>
</comment>
<gene>
    <name evidence="11" type="ORF">B0T14DRAFT_431642</name>
</gene>
<evidence type="ECO:0000256" key="9">
    <source>
        <dbReference type="SAM" id="MobiDB-lite"/>
    </source>
</evidence>
<comment type="catalytic activity">
    <reaction evidence="7">
        <text>L-threonyl-[protein] + ATP = O-phospho-L-threonyl-[protein] + ADP + H(+)</text>
        <dbReference type="Rhea" id="RHEA:46608"/>
        <dbReference type="Rhea" id="RHEA-COMP:11060"/>
        <dbReference type="Rhea" id="RHEA-COMP:11605"/>
        <dbReference type="ChEBI" id="CHEBI:15378"/>
        <dbReference type="ChEBI" id="CHEBI:30013"/>
        <dbReference type="ChEBI" id="CHEBI:30616"/>
        <dbReference type="ChEBI" id="CHEBI:61977"/>
        <dbReference type="ChEBI" id="CHEBI:456216"/>
        <dbReference type="EC" id="2.7.11.1"/>
    </reaction>
</comment>
<evidence type="ECO:0000256" key="8">
    <source>
        <dbReference type="ARBA" id="ARBA00048679"/>
    </source>
</evidence>
<dbReference type="GO" id="GO:0005524">
    <property type="term" value="F:ATP binding"/>
    <property type="evidence" value="ECO:0007669"/>
    <property type="project" value="UniProtKB-KW"/>
</dbReference>
<dbReference type="PROSITE" id="PS00108">
    <property type="entry name" value="PROTEIN_KINASE_ST"/>
    <property type="match status" value="1"/>
</dbReference>
<dbReference type="Gene3D" id="3.30.200.20">
    <property type="entry name" value="Phosphorylase Kinase, domain 1"/>
    <property type="match status" value="1"/>
</dbReference>
<evidence type="ECO:0000256" key="2">
    <source>
        <dbReference type="ARBA" id="ARBA00022527"/>
    </source>
</evidence>